<evidence type="ECO:0000256" key="1">
    <source>
        <dbReference type="SAM" id="Coils"/>
    </source>
</evidence>
<dbReference type="Proteomes" id="UP000789342">
    <property type="component" value="Unassembled WGS sequence"/>
</dbReference>
<gene>
    <name evidence="2" type="ORF">AMORRO_LOCUS6739</name>
</gene>
<comment type="caution">
    <text evidence="2">The sequence shown here is derived from an EMBL/GenBank/DDBJ whole genome shotgun (WGS) entry which is preliminary data.</text>
</comment>
<evidence type="ECO:0000313" key="2">
    <source>
        <dbReference type="EMBL" id="CAG8577059.1"/>
    </source>
</evidence>
<proteinExistence type="predicted"/>
<feature type="coiled-coil region" evidence="1">
    <location>
        <begin position="29"/>
        <end position="70"/>
    </location>
</feature>
<organism evidence="2 3">
    <name type="scientific">Acaulospora morrowiae</name>
    <dbReference type="NCBI Taxonomy" id="94023"/>
    <lineage>
        <taxon>Eukaryota</taxon>
        <taxon>Fungi</taxon>
        <taxon>Fungi incertae sedis</taxon>
        <taxon>Mucoromycota</taxon>
        <taxon>Glomeromycotina</taxon>
        <taxon>Glomeromycetes</taxon>
        <taxon>Diversisporales</taxon>
        <taxon>Acaulosporaceae</taxon>
        <taxon>Acaulospora</taxon>
    </lineage>
</organism>
<evidence type="ECO:0000313" key="3">
    <source>
        <dbReference type="Proteomes" id="UP000789342"/>
    </source>
</evidence>
<protein>
    <submittedName>
        <fullName evidence="2">9439_t:CDS:1</fullName>
    </submittedName>
</protein>
<sequence>MLNTQMPKNKKGITIEEAKQILSGQTIALQKINLEIQECKYEISELKFECENLEKENEQLDKDREHYEAKAAHVFSRLSDKKLQNMCRLNRALIDIYCKLLDVAPGDG</sequence>
<name>A0A9N9BTB5_9GLOM</name>
<dbReference type="OrthoDB" id="18959at2759"/>
<keyword evidence="3" id="KW-1185">Reference proteome</keyword>
<accession>A0A9N9BTB5</accession>
<dbReference type="AlphaFoldDB" id="A0A9N9BTB5"/>
<keyword evidence="1" id="KW-0175">Coiled coil</keyword>
<dbReference type="EMBL" id="CAJVPV010004642">
    <property type="protein sequence ID" value="CAG8577059.1"/>
    <property type="molecule type" value="Genomic_DNA"/>
</dbReference>
<reference evidence="2" key="1">
    <citation type="submission" date="2021-06" db="EMBL/GenBank/DDBJ databases">
        <authorList>
            <person name="Kallberg Y."/>
            <person name="Tangrot J."/>
            <person name="Rosling A."/>
        </authorList>
    </citation>
    <scope>NUCLEOTIDE SEQUENCE</scope>
    <source>
        <strain evidence="2">CL551</strain>
    </source>
</reference>